<reference evidence="5" key="2">
    <citation type="submission" date="2020-09" db="EMBL/GenBank/DDBJ databases">
        <authorList>
            <person name="Sun Q."/>
            <person name="Ohkuma M."/>
        </authorList>
    </citation>
    <scope>NUCLEOTIDE SEQUENCE</scope>
    <source>
        <strain evidence="5">JCM 4477</strain>
    </source>
</reference>
<keyword evidence="6" id="KW-1185">Reference proteome</keyword>
<evidence type="ECO:0000256" key="1">
    <source>
        <dbReference type="ARBA" id="ARBA00022603"/>
    </source>
</evidence>
<proteinExistence type="predicted"/>
<feature type="region of interest" description="Disordered" evidence="4">
    <location>
        <begin position="1"/>
        <end position="21"/>
    </location>
</feature>
<evidence type="ECO:0000256" key="4">
    <source>
        <dbReference type="SAM" id="MobiDB-lite"/>
    </source>
</evidence>
<comment type="caution">
    <text evidence="5">The sequence shown here is derived from an EMBL/GenBank/DDBJ whole genome shotgun (WGS) entry which is preliminary data.</text>
</comment>
<organism evidence="5 6">
    <name type="scientific">Streptomyces fumanus</name>
    <dbReference type="NCBI Taxonomy" id="67302"/>
    <lineage>
        <taxon>Bacteria</taxon>
        <taxon>Bacillati</taxon>
        <taxon>Actinomycetota</taxon>
        <taxon>Actinomycetes</taxon>
        <taxon>Kitasatosporales</taxon>
        <taxon>Streptomycetaceae</taxon>
        <taxon>Streptomyces</taxon>
    </lineage>
</organism>
<dbReference type="RefSeq" id="WP_190208529.1">
    <property type="nucleotide sequence ID" value="NZ_BNBI01000025.1"/>
</dbReference>
<dbReference type="GO" id="GO:0009307">
    <property type="term" value="P:DNA restriction-modification system"/>
    <property type="evidence" value="ECO:0007669"/>
    <property type="project" value="UniProtKB-KW"/>
</dbReference>
<reference evidence="5" key="1">
    <citation type="journal article" date="2014" name="Int. J. Syst. Evol. Microbiol.">
        <title>Complete genome sequence of Corynebacterium casei LMG S-19264T (=DSM 44701T), isolated from a smear-ripened cheese.</title>
        <authorList>
            <consortium name="US DOE Joint Genome Institute (JGI-PGF)"/>
            <person name="Walter F."/>
            <person name="Albersmeier A."/>
            <person name="Kalinowski J."/>
            <person name="Ruckert C."/>
        </authorList>
    </citation>
    <scope>NUCLEOTIDE SEQUENCE</scope>
    <source>
        <strain evidence="5">JCM 4477</strain>
    </source>
</reference>
<evidence type="ECO:0000313" key="6">
    <source>
        <dbReference type="Proteomes" id="UP000630718"/>
    </source>
</evidence>
<dbReference type="GO" id="GO:0008168">
    <property type="term" value="F:methyltransferase activity"/>
    <property type="evidence" value="ECO:0007669"/>
    <property type="project" value="UniProtKB-KW"/>
</dbReference>
<dbReference type="GO" id="GO:0032259">
    <property type="term" value="P:methylation"/>
    <property type="evidence" value="ECO:0007669"/>
    <property type="project" value="UniProtKB-KW"/>
</dbReference>
<keyword evidence="2" id="KW-0808">Transferase</keyword>
<gene>
    <name evidence="5" type="ORF">GCM10018772_70200</name>
</gene>
<keyword evidence="1" id="KW-0489">Methyltransferase</keyword>
<name>A0A919EC90_9ACTN</name>
<sequence>MVSTPVRDAAPEPALDEDGRPYANGFRPAVLEWDGWTCADCIVCGTGTQCADCQACTDFASPYPPHWARPWAEGDPERGIELFGGPGGMSAGRNLVDNGGDWVLIEWNRDAAATARAAGHWVIEADVRTLDPRHPALRGVRRVHGSPPCQTLSGAGKRAGWNADEVAELQSIMWQASEAFGYLQVDDLCSLYGGPHGYFGGDVLDGMEDHPDADGWGELCGGGHLPPCMSPADFRKWAASVVSDDRTALMAEMLIWPMCLVQIGAPLISITMEQSANLLKQSPALAEAIQSEITSVEGFGWAWCSWQVADAADYGAATHRERAWMVATRYGRPRYAEEVDGDKAARAMWAHVLKRTGALPDWTPELDRRIEPYQGRPALPTVTVAAALNLPADWWADTRGKRGINPETGKPKGGGSFPLNDVGPCVTAPWYSIKFRPAHVPQGEGTNTITAAELGVLVGFPRDYPWTYIPTRKNARGVRNIAQMIADPVSPFMGAAVSAAIQGEDWYEPTATYQATLYRLDEQAADTDPAPLPAPRTEERAIEQLELFPAA</sequence>
<dbReference type="SUPFAM" id="SSF53335">
    <property type="entry name" value="S-adenosyl-L-methionine-dependent methyltransferases"/>
    <property type="match status" value="1"/>
</dbReference>
<dbReference type="EMBL" id="BNBI01000025">
    <property type="protein sequence ID" value="GHF34623.1"/>
    <property type="molecule type" value="Genomic_DNA"/>
</dbReference>
<dbReference type="AlphaFoldDB" id="A0A919EC90"/>
<dbReference type="Gene3D" id="3.40.50.150">
    <property type="entry name" value="Vaccinia Virus protein VP39"/>
    <property type="match status" value="2"/>
</dbReference>
<keyword evidence="3" id="KW-0680">Restriction system</keyword>
<evidence type="ECO:0008006" key="7">
    <source>
        <dbReference type="Google" id="ProtNLM"/>
    </source>
</evidence>
<protein>
    <recommendedName>
        <fullName evidence="7">DNA (cytosine-5-)-methyltransferase</fullName>
    </recommendedName>
</protein>
<dbReference type="InterPro" id="IPR001525">
    <property type="entry name" value="C5_MeTfrase"/>
</dbReference>
<accession>A0A919EC90</accession>
<evidence type="ECO:0000256" key="3">
    <source>
        <dbReference type="ARBA" id="ARBA00022747"/>
    </source>
</evidence>
<dbReference type="InterPro" id="IPR029063">
    <property type="entry name" value="SAM-dependent_MTases_sf"/>
</dbReference>
<dbReference type="Pfam" id="PF00145">
    <property type="entry name" value="DNA_methylase"/>
    <property type="match status" value="1"/>
</dbReference>
<dbReference type="Proteomes" id="UP000630718">
    <property type="component" value="Unassembled WGS sequence"/>
</dbReference>
<evidence type="ECO:0000256" key="2">
    <source>
        <dbReference type="ARBA" id="ARBA00022679"/>
    </source>
</evidence>
<evidence type="ECO:0000313" key="5">
    <source>
        <dbReference type="EMBL" id="GHF34623.1"/>
    </source>
</evidence>